<dbReference type="eggNOG" id="KOG0756">
    <property type="taxonomic scope" value="Eukaryota"/>
</dbReference>
<dbReference type="PROSITE" id="PS50920">
    <property type="entry name" value="SOLCAR"/>
    <property type="match status" value="1"/>
</dbReference>
<evidence type="ECO:0000256" key="6">
    <source>
        <dbReference type="ARBA" id="ARBA00022989"/>
    </source>
</evidence>
<reference evidence="11 13" key="1">
    <citation type="journal article" date="2012" name="Nature">
        <title>Algal genomes reveal evolutionary mosaicism and the fate of nucleomorphs.</title>
        <authorList>
            <consortium name="DOE Joint Genome Institute"/>
            <person name="Curtis B.A."/>
            <person name="Tanifuji G."/>
            <person name="Burki F."/>
            <person name="Gruber A."/>
            <person name="Irimia M."/>
            <person name="Maruyama S."/>
            <person name="Arias M.C."/>
            <person name="Ball S.G."/>
            <person name="Gile G.H."/>
            <person name="Hirakawa Y."/>
            <person name="Hopkins J.F."/>
            <person name="Kuo A."/>
            <person name="Rensing S.A."/>
            <person name="Schmutz J."/>
            <person name="Symeonidi A."/>
            <person name="Elias M."/>
            <person name="Eveleigh R.J."/>
            <person name="Herman E.K."/>
            <person name="Klute M.J."/>
            <person name="Nakayama T."/>
            <person name="Obornik M."/>
            <person name="Reyes-Prieto A."/>
            <person name="Armbrust E.V."/>
            <person name="Aves S.J."/>
            <person name="Beiko R.G."/>
            <person name="Coutinho P."/>
            <person name="Dacks J.B."/>
            <person name="Durnford D.G."/>
            <person name="Fast N.M."/>
            <person name="Green B.R."/>
            <person name="Grisdale C.J."/>
            <person name="Hempel F."/>
            <person name="Henrissat B."/>
            <person name="Hoppner M.P."/>
            <person name="Ishida K."/>
            <person name="Kim E."/>
            <person name="Koreny L."/>
            <person name="Kroth P.G."/>
            <person name="Liu Y."/>
            <person name="Malik S.B."/>
            <person name="Maier U.G."/>
            <person name="McRose D."/>
            <person name="Mock T."/>
            <person name="Neilson J.A."/>
            <person name="Onodera N.T."/>
            <person name="Poole A.M."/>
            <person name="Pritham E.J."/>
            <person name="Richards T.A."/>
            <person name="Rocap G."/>
            <person name="Roy S.W."/>
            <person name="Sarai C."/>
            <person name="Schaack S."/>
            <person name="Shirato S."/>
            <person name="Slamovits C.H."/>
            <person name="Spencer D.F."/>
            <person name="Suzuki S."/>
            <person name="Worden A.Z."/>
            <person name="Zauner S."/>
            <person name="Barry K."/>
            <person name="Bell C."/>
            <person name="Bharti A.K."/>
            <person name="Crow J.A."/>
            <person name="Grimwood J."/>
            <person name="Kramer R."/>
            <person name="Lindquist E."/>
            <person name="Lucas S."/>
            <person name="Salamov A."/>
            <person name="McFadden G.I."/>
            <person name="Lane C.E."/>
            <person name="Keeling P.J."/>
            <person name="Gray M.W."/>
            <person name="Grigoriev I.V."/>
            <person name="Archibald J.M."/>
        </authorList>
    </citation>
    <scope>NUCLEOTIDE SEQUENCE</scope>
    <source>
        <strain evidence="11 13">CCMP2712</strain>
    </source>
</reference>
<keyword evidence="7" id="KW-0496">Mitochondrion</keyword>
<dbReference type="AlphaFoldDB" id="L1JS60"/>
<dbReference type="InterPro" id="IPR049563">
    <property type="entry name" value="TXTP-like"/>
</dbReference>
<keyword evidence="8 9" id="KW-0472">Membrane</keyword>
<evidence type="ECO:0000313" key="12">
    <source>
        <dbReference type="EnsemblProtists" id="EKX51391"/>
    </source>
</evidence>
<reference evidence="13" key="2">
    <citation type="submission" date="2012-11" db="EMBL/GenBank/DDBJ databases">
        <authorList>
            <person name="Kuo A."/>
            <person name="Curtis B.A."/>
            <person name="Tanifuji G."/>
            <person name="Burki F."/>
            <person name="Gruber A."/>
            <person name="Irimia M."/>
            <person name="Maruyama S."/>
            <person name="Arias M.C."/>
            <person name="Ball S.G."/>
            <person name="Gile G.H."/>
            <person name="Hirakawa Y."/>
            <person name="Hopkins J.F."/>
            <person name="Rensing S.A."/>
            <person name="Schmutz J."/>
            <person name="Symeonidi A."/>
            <person name="Elias M."/>
            <person name="Eveleigh R.J."/>
            <person name="Herman E.K."/>
            <person name="Klute M.J."/>
            <person name="Nakayama T."/>
            <person name="Obornik M."/>
            <person name="Reyes-Prieto A."/>
            <person name="Armbrust E.V."/>
            <person name="Aves S.J."/>
            <person name="Beiko R.G."/>
            <person name="Coutinho P."/>
            <person name="Dacks J.B."/>
            <person name="Durnford D.G."/>
            <person name="Fast N.M."/>
            <person name="Green B.R."/>
            <person name="Grisdale C."/>
            <person name="Hempe F."/>
            <person name="Henrissat B."/>
            <person name="Hoppner M.P."/>
            <person name="Ishida K.-I."/>
            <person name="Kim E."/>
            <person name="Koreny L."/>
            <person name="Kroth P.G."/>
            <person name="Liu Y."/>
            <person name="Malik S.-B."/>
            <person name="Maier U.G."/>
            <person name="McRose D."/>
            <person name="Mock T."/>
            <person name="Neilson J.A."/>
            <person name="Onodera N.T."/>
            <person name="Poole A.M."/>
            <person name="Pritham E.J."/>
            <person name="Richards T.A."/>
            <person name="Rocap G."/>
            <person name="Roy S.W."/>
            <person name="Sarai C."/>
            <person name="Schaack S."/>
            <person name="Shirato S."/>
            <person name="Slamovits C.H."/>
            <person name="Spencer D.F."/>
            <person name="Suzuki S."/>
            <person name="Worden A.Z."/>
            <person name="Zauner S."/>
            <person name="Barry K."/>
            <person name="Bell C."/>
            <person name="Bharti A.K."/>
            <person name="Crow J.A."/>
            <person name="Grimwood J."/>
            <person name="Kramer R."/>
            <person name="Lindquist E."/>
            <person name="Lucas S."/>
            <person name="Salamov A."/>
            <person name="McFadden G.I."/>
            <person name="Lane C.E."/>
            <person name="Keeling P.J."/>
            <person name="Gray M.W."/>
            <person name="Grigoriev I.V."/>
            <person name="Archibald J.M."/>
        </authorList>
    </citation>
    <scope>NUCLEOTIDE SEQUENCE</scope>
    <source>
        <strain evidence="13">CCMP2712</strain>
    </source>
</reference>
<evidence type="ECO:0000256" key="4">
    <source>
        <dbReference type="ARBA" id="ARBA00022692"/>
    </source>
</evidence>
<keyword evidence="5" id="KW-0677">Repeat</keyword>
<keyword evidence="3 10" id="KW-0813">Transport</keyword>
<feature type="repeat" description="Solcar" evidence="9">
    <location>
        <begin position="147"/>
        <end position="235"/>
    </location>
</feature>
<reference evidence="12" key="3">
    <citation type="submission" date="2015-06" db="UniProtKB">
        <authorList>
            <consortium name="EnsemblProtists"/>
        </authorList>
    </citation>
    <scope>IDENTIFICATION</scope>
</reference>
<dbReference type="GO" id="GO:0031966">
    <property type="term" value="C:mitochondrial membrane"/>
    <property type="evidence" value="ECO:0007669"/>
    <property type="project" value="UniProtKB-SubCell"/>
</dbReference>
<evidence type="ECO:0000256" key="1">
    <source>
        <dbReference type="ARBA" id="ARBA00004225"/>
    </source>
</evidence>
<dbReference type="OMA" id="PFEWAKT"/>
<comment type="subcellular location">
    <subcellularLocation>
        <location evidence="1">Mitochondrion membrane</location>
        <topology evidence="1">Multi-pass membrane protein</topology>
    </subcellularLocation>
</comment>
<keyword evidence="13" id="KW-1185">Reference proteome</keyword>
<protein>
    <recommendedName>
        <fullName evidence="14">Mitochondrial carrier protein</fullName>
    </recommendedName>
</protein>
<dbReference type="Proteomes" id="UP000011087">
    <property type="component" value="Unassembled WGS sequence"/>
</dbReference>
<dbReference type="Pfam" id="PF00153">
    <property type="entry name" value="Mito_carr"/>
    <property type="match status" value="2"/>
</dbReference>
<keyword evidence="4 9" id="KW-0812">Transmembrane</keyword>
<sequence>MSKEKRREGETRYKPKHPFLAGAITGGIEICITYPLEYAKCQLQLKPDALYPNQNATRLNATGSNLSQLFPRNQEHCERRSIALVAWLEAHCVTLFFYKGFRHGLFAGMTPTVLKQCLNSLIRFGSMYEMTKWRRNQIQSQDPAVPLPTRDVFLLGAIAGALSAVVSHPIDTVKSNMQGNKEHIAKFKYSTWGCMKHIYATGGLVAFYSGLTPRLIRVTIEQATTFALFDRISRALDLSF</sequence>
<comment type="similarity">
    <text evidence="2 10">Belongs to the mitochondrial carrier (TC 2.A.29) family.</text>
</comment>
<dbReference type="SUPFAM" id="SSF103506">
    <property type="entry name" value="Mitochondrial carrier"/>
    <property type="match status" value="1"/>
</dbReference>
<dbReference type="EMBL" id="JH992975">
    <property type="protein sequence ID" value="EKX51391.1"/>
    <property type="molecule type" value="Genomic_DNA"/>
</dbReference>
<dbReference type="GeneID" id="17308155"/>
<dbReference type="KEGG" id="gtt:GUITHDRAFT_102661"/>
<evidence type="ECO:0000313" key="13">
    <source>
        <dbReference type="Proteomes" id="UP000011087"/>
    </source>
</evidence>
<evidence type="ECO:0000256" key="9">
    <source>
        <dbReference type="PROSITE-ProRule" id="PRU00282"/>
    </source>
</evidence>
<dbReference type="STRING" id="905079.L1JS60"/>
<dbReference type="HOGENOM" id="CLU_015166_5_1_1"/>
<accession>L1JS60</accession>
<dbReference type="EnsemblProtists" id="EKX51391">
    <property type="protein sequence ID" value="EKX51391"/>
    <property type="gene ID" value="GUITHDRAFT_102661"/>
</dbReference>
<evidence type="ECO:0000256" key="3">
    <source>
        <dbReference type="ARBA" id="ARBA00022448"/>
    </source>
</evidence>
<evidence type="ECO:0000256" key="2">
    <source>
        <dbReference type="ARBA" id="ARBA00006375"/>
    </source>
</evidence>
<dbReference type="InterPro" id="IPR023395">
    <property type="entry name" value="MCP_dom_sf"/>
</dbReference>
<evidence type="ECO:0000313" key="11">
    <source>
        <dbReference type="EMBL" id="EKX51391.1"/>
    </source>
</evidence>
<name>L1JS60_GUITC</name>
<dbReference type="InterPro" id="IPR018108">
    <property type="entry name" value="MCP_transmembrane"/>
</dbReference>
<proteinExistence type="inferred from homology"/>
<dbReference type="PaxDb" id="55529-EKX51391"/>
<dbReference type="InterPro" id="IPR002067">
    <property type="entry name" value="MCP"/>
</dbReference>
<evidence type="ECO:0000256" key="5">
    <source>
        <dbReference type="ARBA" id="ARBA00022737"/>
    </source>
</evidence>
<evidence type="ECO:0008006" key="14">
    <source>
        <dbReference type="Google" id="ProtNLM"/>
    </source>
</evidence>
<dbReference type="Gene3D" id="1.50.40.10">
    <property type="entry name" value="Mitochondrial carrier domain"/>
    <property type="match status" value="1"/>
</dbReference>
<dbReference type="OrthoDB" id="44467at2759"/>
<keyword evidence="6" id="KW-1133">Transmembrane helix</keyword>
<organism evidence="11">
    <name type="scientific">Guillardia theta (strain CCMP2712)</name>
    <name type="common">Cryptophyte</name>
    <dbReference type="NCBI Taxonomy" id="905079"/>
    <lineage>
        <taxon>Eukaryota</taxon>
        <taxon>Cryptophyceae</taxon>
        <taxon>Pyrenomonadales</taxon>
        <taxon>Geminigeraceae</taxon>
        <taxon>Guillardia</taxon>
    </lineage>
</organism>
<evidence type="ECO:0000256" key="8">
    <source>
        <dbReference type="ARBA" id="ARBA00023136"/>
    </source>
</evidence>
<evidence type="ECO:0000256" key="10">
    <source>
        <dbReference type="RuleBase" id="RU000488"/>
    </source>
</evidence>
<dbReference type="PANTHER" id="PTHR45788">
    <property type="entry name" value="SUCCINATE/FUMARATE MITOCHONDRIAL TRANSPORTER-RELATED"/>
    <property type="match status" value="1"/>
</dbReference>
<dbReference type="RefSeq" id="XP_005838371.1">
    <property type="nucleotide sequence ID" value="XM_005838314.1"/>
</dbReference>
<evidence type="ECO:0000256" key="7">
    <source>
        <dbReference type="ARBA" id="ARBA00023128"/>
    </source>
</evidence>
<gene>
    <name evidence="11" type="ORF">GUITHDRAFT_102661</name>
</gene>
<dbReference type="GO" id="GO:0006843">
    <property type="term" value="P:mitochondrial citrate transmembrane transport"/>
    <property type="evidence" value="ECO:0007669"/>
    <property type="project" value="TreeGrafter"/>
</dbReference>
<dbReference type="GO" id="GO:0071913">
    <property type="term" value="F:citrate secondary active transmembrane transporter activity"/>
    <property type="evidence" value="ECO:0007669"/>
    <property type="project" value="TreeGrafter"/>
</dbReference>
<dbReference type="PRINTS" id="PR00926">
    <property type="entry name" value="MITOCARRIER"/>
</dbReference>